<organism evidence="1 2">
    <name type="scientific">Moorena producens PAL-8-15-08-1</name>
    <dbReference type="NCBI Taxonomy" id="1458985"/>
    <lineage>
        <taxon>Bacteria</taxon>
        <taxon>Bacillati</taxon>
        <taxon>Cyanobacteriota</taxon>
        <taxon>Cyanophyceae</taxon>
        <taxon>Coleofasciculales</taxon>
        <taxon>Coleofasciculaceae</taxon>
        <taxon>Moorena</taxon>
    </lineage>
</organism>
<dbReference type="RefSeq" id="WP_070395956.1">
    <property type="nucleotide sequence ID" value="NZ_CP017599.1"/>
</dbReference>
<name>A0A1D8U167_9CYAN</name>
<dbReference type="PANTHER" id="PTHR47152">
    <property type="entry name" value="SLR2084 PROTEIN-RELATED"/>
    <property type="match status" value="1"/>
</dbReference>
<dbReference type="AlphaFoldDB" id="A0A1D8U167"/>
<evidence type="ECO:0000313" key="1">
    <source>
        <dbReference type="EMBL" id="AOX03585.1"/>
    </source>
</evidence>
<sequence>MITGNYELAEHRVICHNVSWQIFEQLLTELGENRSTRLAYDDGTLEIMTPLGPHENNIAVLNDS</sequence>
<dbReference type="STRING" id="1458985.BJP34_32870"/>
<dbReference type="KEGG" id="mpro:BJP34_32870"/>
<reference evidence="2" key="1">
    <citation type="submission" date="2016-10" db="EMBL/GenBank/DDBJ databases">
        <title>Comparative genomics uncovers the prolific and rare metabolic potential of the cyanobacterial genus Moorea.</title>
        <authorList>
            <person name="Leao T."/>
            <person name="Castelao G."/>
            <person name="Korobeynikov A."/>
            <person name="Monroe E.A."/>
            <person name="Podell S."/>
            <person name="Glukhov E."/>
            <person name="Allen E."/>
            <person name="Gerwick W.H."/>
            <person name="Gerwick L."/>
        </authorList>
    </citation>
    <scope>NUCLEOTIDE SEQUENCE [LARGE SCALE GENOMIC DNA]</scope>
    <source>
        <strain evidence="2">PAL-8-15-08-1</strain>
    </source>
</reference>
<dbReference type="PANTHER" id="PTHR47152:SF2">
    <property type="entry name" value="SLR2084 PROTEIN"/>
    <property type="match status" value="1"/>
</dbReference>
<evidence type="ECO:0000313" key="2">
    <source>
        <dbReference type="Proteomes" id="UP000177870"/>
    </source>
</evidence>
<accession>A0A1D8U167</accession>
<proteinExistence type="predicted"/>
<protein>
    <recommendedName>
        <fullName evidence="3">Uma2 family endonuclease</fullName>
    </recommendedName>
</protein>
<gene>
    <name evidence="1" type="ORF">BJP34_32870</name>
</gene>
<dbReference type="Proteomes" id="UP000177870">
    <property type="component" value="Chromosome"/>
</dbReference>
<dbReference type="EMBL" id="CP017599">
    <property type="protein sequence ID" value="AOX03585.1"/>
    <property type="molecule type" value="Genomic_DNA"/>
</dbReference>
<evidence type="ECO:0008006" key="3">
    <source>
        <dbReference type="Google" id="ProtNLM"/>
    </source>
</evidence>